<dbReference type="GO" id="GO:0016887">
    <property type="term" value="F:ATP hydrolysis activity"/>
    <property type="evidence" value="ECO:0007669"/>
    <property type="project" value="InterPro"/>
</dbReference>
<dbReference type="SUPFAM" id="SSF52540">
    <property type="entry name" value="P-loop containing nucleoside triphosphate hydrolases"/>
    <property type="match status" value="1"/>
</dbReference>
<feature type="domain" description="ATPase AAA-type core" evidence="2">
    <location>
        <begin position="648"/>
        <end position="778"/>
    </location>
</feature>
<dbReference type="STRING" id="76193.A0A194QKL8"/>
<accession>A0A194QKL8</accession>
<dbReference type="InParanoid" id="A0A194QKL8"/>
<reference evidence="3 4" key="1">
    <citation type="journal article" date="2015" name="Nat. Commun.">
        <title>Outbred genome sequencing and CRISPR/Cas9 gene editing in butterflies.</title>
        <authorList>
            <person name="Li X."/>
            <person name="Fan D."/>
            <person name="Zhang W."/>
            <person name="Liu G."/>
            <person name="Zhang L."/>
            <person name="Zhao L."/>
            <person name="Fang X."/>
            <person name="Chen L."/>
            <person name="Dong Y."/>
            <person name="Chen Y."/>
            <person name="Ding Y."/>
            <person name="Zhao R."/>
            <person name="Feng M."/>
            <person name="Zhu Y."/>
            <person name="Feng Y."/>
            <person name="Jiang X."/>
            <person name="Zhu D."/>
            <person name="Xiang H."/>
            <person name="Feng X."/>
            <person name="Li S."/>
            <person name="Wang J."/>
            <person name="Zhang G."/>
            <person name="Kronforst M.R."/>
            <person name="Wang W."/>
        </authorList>
    </citation>
    <scope>NUCLEOTIDE SEQUENCE [LARGE SCALE GENOMIC DNA]</scope>
    <source>
        <strain evidence="3">Ya'a_city_454_Pm</strain>
        <tissue evidence="3">Whole body</tissue>
    </source>
</reference>
<dbReference type="Gene3D" id="3.40.50.300">
    <property type="entry name" value="P-loop containing nucleotide triphosphate hydrolases"/>
    <property type="match status" value="1"/>
</dbReference>
<dbReference type="AlphaFoldDB" id="A0A194QKL8"/>
<sequence length="913" mass="107092">MPTAHLGRGGGCGGERKALLLPVTRWRHCAQQEAAARHNAIKHLARDVHPPTQVLTYVANAIETKVHDQKCCEAVQRLGSVLSKYLALYNSSVDCLQQSLQVQKTEYMQDVVNAITARILELKHQLRKLEGYYYQYFGSGLIQHGLTFDDADPIDVPCKMTRSERVQTVIDEVLLKAKEEKKVCLEEAAEEDKMSPETNSFLRFWESDNESEEIEKEISEIIPQLSEESLKRMEMIKLIQAHELQVIRWNTRRKFKREKWEKELNETAKPQARLEVKERAAALIKKVLRINFEIKRHRARQRKLDEMIGISLCIKPNYEETLKYSMVTDQRINKQKQYKEERLSKIEAMEKIYLKQTEHNTADEYKDFIREWFKKWYAEVKFFYDIPKQELGGSSLIFKEMVPTRSEWQKEYEAYLQEKKSNKNKTNAQKKFERQEAKKEEMKLKKEQQRKLKMEQELIKKIMKNPKQHPGFHYPMSKKTENILQTINNYRNDWNDFDTRETEGYKEGYVREIDHNNACMNTKLKILKAVDEDMRQELQVLKCALQSEYKRNNEKMPENMKVKQKKAKKQKVDSTISESVQEKMQELASSGYLKENTNMKFQDFVGDFNFVGDKLRCLLQRAAPLCGETRFLWWEKCGDVVLGARRFLLVGPRGSGKTTLVNILSSVNNAVLFELDPANVSPDLISPAHLRQLVSSTVTCARATQPAVIHLKSLNLLYCKKVPPEQNKQNLNMFAQFFVRMLLKKIHKNDMITVIGSCSDPWSTKTNKLLKKFPDVIMMPRTTYTTVSFILRKWMTDNRVVPRDLNTQSIAQLLQDYSFGHIRDALNSFLTPDNIIKIPVYGLSPQEVLDHVTKNEDDKVDYKKYQEWYDVNTTWGKREVNRLQSDREFLLLQQKFVEKMRKRGVLEKHQVPH</sequence>
<dbReference type="EMBL" id="KQ461198">
    <property type="protein sequence ID" value="KPJ05944.1"/>
    <property type="molecule type" value="Genomic_DNA"/>
</dbReference>
<dbReference type="Gene3D" id="1.10.8.60">
    <property type="match status" value="1"/>
</dbReference>
<evidence type="ECO:0000313" key="4">
    <source>
        <dbReference type="Proteomes" id="UP000053240"/>
    </source>
</evidence>
<protein>
    <submittedName>
        <fullName evidence="3">Putative IQ and AAA domain-containing protein 1-like</fullName>
    </submittedName>
</protein>
<dbReference type="InterPro" id="IPR003959">
    <property type="entry name" value="ATPase_AAA_core"/>
</dbReference>
<feature type="compositionally biased region" description="Basic and acidic residues" evidence="1">
    <location>
        <begin position="430"/>
        <end position="443"/>
    </location>
</feature>
<gene>
    <name evidence="3" type="ORF">RR48_14386</name>
</gene>
<dbReference type="PANTHER" id="PTHR14690:SF9">
    <property type="entry name" value="GH08353P"/>
    <property type="match status" value="1"/>
</dbReference>
<organism evidence="3 4">
    <name type="scientific">Papilio machaon</name>
    <name type="common">Old World swallowtail butterfly</name>
    <dbReference type="NCBI Taxonomy" id="76193"/>
    <lineage>
        <taxon>Eukaryota</taxon>
        <taxon>Metazoa</taxon>
        <taxon>Ecdysozoa</taxon>
        <taxon>Arthropoda</taxon>
        <taxon>Hexapoda</taxon>
        <taxon>Insecta</taxon>
        <taxon>Pterygota</taxon>
        <taxon>Neoptera</taxon>
        <taxon>Endopterygota</taxon>
        <taxon>Lepidoptera</taxon>
        <taxon>Glossata</taxon>
        <taxon>Ditrysia</taxon>
        <taxon>Papilionoidea</taxon>
        <taxon>Papilionidae</taxon>
        <taxon>Papilioninae</taxon>
        <taxon>Papilio</taxon>
    </lineage>
</organism>
<evidence type="ECO:0000256" key="1">
    <source>
        <dbReference type="SAM" id="MobiDB-lite"/>
    </source>
</evidence>
<dbReference type="PANTHER" id="PTHR14690">
    <property type="entry name" value="IQ MOTIF CONTAINING WITH AAA DOMAIN 1"/>
    <property type="match status" value="1"/>
</dbReference>
<dbReference type="GO" id="GO:0005524">
    <property type="term" value="F:ATP binding"/>
    <property type="evidence" value="ECO:0007669"/>
    <property type="project" value="InterPro"/>
</dbReference>
<dbReference type="Pfam" id="PF00004">
    <property type="entry name" value="AAA"/>
    <property type="match status" value="1"/>
</dbReference>
<dbReference type="InterPro" id="IPR052267">
    <property type="entry name" value="N-DRC_Component"/>
</dbReference>
<feature type="region of interest" description="Disordered" evidence="1">
    <location>
        <begin position="423"/>
        <end position="443"/>
    </location>
</feature>
<dbReference type="InterPro" id="IPR027417">
    <property type="entry name" value="P-loop_NTPase"/>
</dbReference>
<proteinExistence type="predicted"/>
<evidence type="ECO:0000313" key="3">
    <source>
        <dbReference type="EMBL" id="KPJ05944.1"/>
    </source>
</evidence>
<dbReference type="Proteomes" id="UP000053240">
    <property type="component" value="Unassembled WGS sequence"/>
</dbReference>
<keyword evidence="4" id="KW-1185">Reference proteome</keyword>
<name>A0A194QKL8_PAPMA</name>
<evidence type="ECO:0000259" key="2">
    <source>
        <dbReference type="Pfam" id="PF00004"/>
    </source>
</evidence>